<dbReference type="InParanoid" id="D8UAS7"/>
<evidence type="ECO:0000313" key="4">
    <source>
        <dbReference type="Proteomes" id="UP000001058"/>
    </source>
</evidence>
<evidence type="ECO:0000256" key="2">
    <source>
        <dbReference type="SAM" id="Phobius"/>
    </source>
</evidence>
<keyword evidence="2" id="KW-0812">Transmembrane</keyword>
<keyword evidence="4" id="KW-1185">Reference proteome</keyword>
<feature type="region of interest" description="Disordered" evidence="1">
    <location>
        <begin position="1"/>
        <end position="27"/>
    </location>
</feature>
<dbReference type="EMBL" id="GL378375">
    <property type="protein sequence ID" value="EFJ43153.1"/>
    <property type="molecule type" value="Genomic_DNA"/>
</dbReference>
<keyword evidence="2" id="KW-0472">Membrane</keyword>
<dbReference type="AlphaFoldDB" id="D8UAS7"/>
<dbReference type="KEGG" id="vcn:VOLCADRAFT_96685"/>
<name>D8UAS7_VOLCA</name>
<evidence type="ECO:0000256" key="1">
    <source>
        <dbReference type="SAM" id="MobiDB-lite"/>
    </source>
</evidence>
<dbReference type="Proteomes" id="UP000001058">
    <property type="component" value="Unassembled WGS sequence"/>
</dbReference>
<feature type="transmembrane region" description="Helical" evidence="2">
    <location>
        <begin position="501"/>
        <end position="520"/>
    </location>
</feature>
<feature type="compositionally biased region" description="Basic and acidic residues" evidence="1">
    <location>
        <begin position="1"/>
        <end position="11"/>
    </location>
</feature>
<keyword evidence="2" id="KW-1133">Transmembrane helix</keyword>
<dbReference type="OrthoDB" id="549078at2759"/>
<organism evidence="4">
    <name type="scientific">Volvox carteri f. nagariensis</name>
    <dbReference type="NCBI Taxonomy" id="3068"/>
    <lineage>
        <taxon>Eukaryota</taxon>
        <taxon>Viridiplantae</taxon>
        <taxon>Chlorophyta</taxon>
        <taxon>core chlorophytes</taxon>
        <taxon>Chlorophyceae</taxon>
        <taxon>CS clade</taxon>
        <taxon>Chlamydomonadales</taxon>
        <taxon>Volvocaceae</taxon>
        <taxon>Volvox</taxon>
    </lineage>
</organism>
<feature type="transmembrane region" description="Helical" evidence="2">
    <location>
        <begin position="463"/>
        <end position="486"/>
    </location>
</feature>
<evidence type="ECO:0000313" key="3">
    <source>
        <dbReference type="EMBL" id="EFJ43153.1"/>
    </source>
</evidence>
<accession>D8UAS7</accession>
<dbReference type="RefSeq" id="XP_002955728.1">
    <property type="nucleotide sequence ID" value="XM_002955682.1"/>
</dbReference>
<dbReference type="GeneID" id="9614434"/>
<sequence length="587" mass="60345">MKRSKIEDMPERTSTPSASVEPHYHHHTWTHHHQSLVGTPVAAIVGRMLDGASSDGRAAAGAAAAAAAADPADDLTAPEAAATAAATAHAEFSIAWPPTFPVGGHPAEVIELRAALSYRGCDATASAAARFAAAAAASRCSRLLAVREDVVVGDESVKMVAGGGGNTGRARARLRLHSDSPGVTSCILTGDQGIPTLESFQDAAPLMGLPQAAREEAHRLLWRMMHEALPYNHSVLPYDADAFRSPVDLLPPKLQAALSWAWSHHFRPFAHDFSFLLDCMPYSTSAATAATCTAGGGGYGDESAGASVSDADDAVSHYQSVLAQMVGFLRDNEMFACLATLLQTAVARGLALLGDDGSCMAATPPVAAATTAATAAPPAPPSPSVVSDAGIEQQYEAVAAEAVAGGDDGDEGTAAPDPVLTEDAVAAAEGEAAGCAGLAAAALPPLMISSTDSLPPSSSPRRAALHVLQLALALAAAAGTALVTYGRGVDGVRWSSRKFSVLLWIMIMPYFPAAAARITARGGAAASATWRQRSSYHHLSDDSAGLSYVQCITRRMSRLDSAVTFLIAGYSSDSSCCACGILVYCLA</sequence>
<reference evidence="3 4" key="1">
    <citation type="journal article" date="2010" name="Science">
        <title>Genomic analysis of organismal complexity in the multicellular green alga Volvox carteri.</title>
        <authorList>
            <person name="Prochnik S.E."/>
            <person name="Umen J."/>
            <person name="Nedelcu A.M."/>
            <person name="Hallmann A."/>
            <person name="Miller S.M."/>
            <person name="Nishii I."/>
            <person name="Ferris P."/>
            <person name="Kuo A."/>
            <person name="Mitros T."/>
            <person name="Fritz-Laylin L.K."/>
            <person name="Hellsten U."/>
            <person name="Chapman J."/>
            <person name="Simakov O."/>
            <person name="Rensing S.A."/>
            <person name="Terry A."/>
            <person name="Pangilinan J."/>
            <person name="Kapitonov V."/>
            <person name="Jurka J."/>
            <person name="Salamov A."/>
            <person name="Shapiro H."/>
            <person name="Schmutz J."/>
            <person name="Grimwood J."/>
            <person name="Lindquist E."/>
            <person name="Lucas S."/>
            <person name="Grigoriev I.V."/>
            <person name="Schmitt R."/>
            <person name="Kirk D."/>
            <person name="Rokhsar D.S."/>
        </authorList>
    </citation>
    <scope>NUCLEOTIDE SEQUENCE [LARGE SCALE GENOMIC DNA]</scope>
    <source>
        <strain evidence="4">f. Nagariensis / Eve</strain>
    </source>
</reference>
<gene>
    <name evidence="3" type="ORF">VOLCADRAFT_96685</name>
</gene>
<protein>
    <submittedName>
        <fullName evidence="3">Uncharacterized protein</fullName>
    </submittedName>
</protein>
<proteinExistence type="predicted"/>